<protein>
    <submittedName>
        <fullName evidence="2">Uncharacterized protein</fullName>
    </submittedName>
</protein>
<dbReference type="InParanoid" id="A0A2P5I5J9"/>
<evidence type="ECO:0000256" key="1">
    <source>
        <dbReference type="SAM" id="MobiDB-lite"/>
    </source>
</evidence>
<reference evidence="2" key="1">
    <citation type="submission" date="2017-09" db="EMBL/GenBank/DDBJ databases">
        <title>Polyketide synthases of a Diaporthe helianthi virulent isolate.</title>
        <authorList>
            <person name="Baroncelli R."/>
        </authorList>
    </citation>
    <scope>NUCLEOTIDE SEQUENCE [LARGE SCALE GENOMIC DNA]</scope>
    <source>
        <strain evidence="2">7/96</strain>
    </source>
</reference>
<gene>
    <name evidence="2" type="ORF">DHEL01_v203822</name>
</gene>
<dbReference type="EMBL" id="MAVT02000241">
    <property type="protein sequence ID" value="POS77776.1"/>
    <property type="molecule type" value="Genomic_DNA"/>
</dbReference>
<dbReference type="Proteomes" id="UP000094444">
    <property type="component" value="Unassembled WGS sequence"/>
</dbReference>
<dbReference type="AlphaFoldDB" id="A0A2P5I5J9"/>
<evidence type="ECO:0000313" key="3">
    <source>
        <dbReference type="Proteomes" id="UP000094444"/>
    </source>
</evidence>
<organism evidence="2 3">
    <name type="scientific">Diaporthe helianthi</name>
    <dbReference type="NCBI Taxonomy" id="158607"/>
    <lineage>
        <taxon>Eukaryota</taxon>
        <taxon>Fungi</taxon>
        <taxon>Dikarya</taxon>
        <taxon>Ascomycota</taxon>
        <taxon>Pezizomycotina</taxon>
        <taxon>Sordariomycetes</taxon>
        <taxon>Sordariomycetidae</taxon>
        <taxon>Diaporthales</taxon>
        <taxon>Diaporthaceae</taxon>
        <taxon>Diaporthe</taxon>
    </lineage>
</organism>
<accession>A0A2P5I5J9</accession>
<comment type="caution">
    <text evidence="2">The sequence shown here is derived from an EMBL/GenBank/DDBJ whole genome shotgun (WGS) entry which is preliminary data.</text>
</comment>
<feature type="region of interest" description="Disordered" evidence="1">
    <location>
        <begin position="1"/>
        <end position="23"/>
    </location>
</feature>
<proteinExistence type="predicted"/>
<evidence type="ECO:0000313" key="2">
    <source>
        <dbReference type="EMBL" id="POS77776.1"/>
    </source>
</evidence>
<keyword evidence="3" id="KW-1185">Reference proteome</keyword>
<name>A0A2P5I5J9_DIAHE</name>
<sequence>MSNAPKAPQKGRFQSPVLPPESWTIPVNQKKRRRHEWALEHTASCRAIAWGSAARWHLYGTRPCSDREILRQSTWAANWQADTAACLASPGTGWPSPGYNCRFKTCQPCVVLSDRTLTVPTLASLPLDSPPREVSSMESDQSQQALAALVSAPVPDSQGAGRKLMSKCRASLGAHLRGRELFLCTVVHDFVARLSMPSGGARDTN</sequence>